<dbReference type="Proteomes" id="UP000324800">
    <property type="component" value="Unassembled WGS sequence"/>
</dbReference>
<dbReference type="PANTHER" id="PTHR33050:SF7">
    <property type="entry name" value="RIBONUCLEASE H"/>
    <property type="match status" value="1"/>
</dbReference>
<name>A0A5J4X6N5_9EUKA</name>
<reference evidence="2 3" key="1">
    <citation type="submission" date="2019-03" db="EMBL/GenBank/DDBJ databases">
        <title>Single cell metagenomics reveals metabolic interactions within the superorganism composed of flagellate Streblomastix strix and complex community of Bacteroidetes bacteria on its surface.</title>
        <authorList>
            <person name="Treitli S.C."/>
            <person name="Kolisko M."/>
            <person name="Husnik F."/>
            <person name="Keeling P."/>
            <person name="Hampl V."/>
        </authorList>
    </citation>
    <scope>NUCLEOTIDE SEQUENCE [LARGE SCALE GENOMIC DNA]</scope>
    <source>
        <strain evidence="2">ST1C</strain>
    </source>
</reference>
<dbReference type="InterPro" id="IPR043128">
    <property type="entry name" value="Rev_trsase/Diguanyl_cyclase"/>
</dbReference>
<dbReference type="InterPro" id="IPR043502">
    <property type="entry name" value="DNA/RNA_pol_sf"/>
</dbReference>
<proteinExistence type="predicted"/>
<evidence type="ECO:0000313" key="2">
    <source>
        <dbReference type="EMBL" id="KAA6402426.1"/>
    </source>
</evidence>
<dbReference type="Gene3D" id="3.10.10.10">
    <property type="entry name" value="HIV Type 1 Reverse Transcriptase, subunit A, domain 1"/>
    <property type="match status" value="1"/>
</dbReference>
<organism evidence="2 3">
    <name type="scientific">Streblomastix strix</name>
    <dbReference type="NCBI Taxonomy" id="222440"/>
    <lineage>
        <taxon>Eukaryota</taxon>
        <taxon>Metamonada</taxon>
        <taxon>Preaxostyla</taxon>
        <taxon>Oxymonadida</taxon>
        <taxon>Streblomastigidae</taxon>
        <taxon>Streblomastix</taxon>
    </lineage>
</organism>
<feature type="domain" description="Reverse transcriptase" evidence="1">
    <location>
        <begin position="2"/>
        <end position="164"/>
    </location>
</feature>
<dbReference type="PANTHER" id="PTHR33050">
    <property type="entry name" value="REVERSE TRANSCRIPTASE DOMAIN-CONTAINING PROTEIN"/>
    <property type="match status" value="1"/>
</dbReference>
<dbReference type="Gene3D" id="3.30.70.270">
    <property type="match status" value="1"/>
</dbReference>
<dbReference type="InterPro" id="IPR000477">
    <property type="entry name" value="RT_dom"/>
</dbReference>
<dbReference type="AlphaFoldDB" id="A0A5J4X6N5"/>
<protein>
    <recommendedName>
        <fullName evidence="1">Reverse transcriptase domain-containing protein</fullName>
    </recommendedName>
</protein>
<dbReference type="EMBL" id="SNRW01000237">
    <property type="protein sequence ID" value="KAA6402426.1"/>
    <property type="molecule type" value="Genomic_DNA"/>
</dbReference>
<comment type="caution">
    <text evidence="2">The sequence shown here is derived from an EMBL/GenBank/DDBJ whole genome shotgun (WGS) entry which is preliminary data.</text>
</comment>
<evidence type="ECO:0000259" key="1">
    <source>
        <dbReference type="Pfam" id="PF00078"/>
    </source>
</evidence>
<dbReference type="InterPro" id="IPR052055">
    <property type="entry name" value="Hepadnavirus_pol/RT"/>
</dbReference>
<dbReference type="Pfam" id="PF00078">
    <property type="entry name" value="RVT_1"/>
    <property type="match status" value="1"/>
</dbReference>
<evidence type="ECO:0000313" key="3">
    <source>
        <dbReference type="Proteomes" id="UP000324800"/>
    </source>
</evidence>
<accession>A0A5J4X6N5</accession>
<dbReference type="SUPFAM" id="SSF56672">
    <property type="entry name" value="DNA/RNA polymerases"/>
    <property type="match status" value="1"/>
</dbReference>
<sequence>MTILARIVEDWIQNTVKQLRLWKNTIVQQQGLKQVSKLVINNSCAMSGDLQSVYGHISVSLELNKYLAFSFGGLTYTYTTMPFCVTTTHRVFTKAMRKVLQNLRVHDINCTSYLDISIEQIQNQEEVKSQMTHTVSLFIRLELTINFHKSMLVPTQNPIYLGIQWDSRKIVTTSTQQKLGLIQASLGSQMQTSENMKMARELASLIVYEFLPQLLIIYALQKIQQANSAALKIIPQQPAPIYIPKLPTMNIVKRINLGQFNLAAKQGQAFKLSQTQLPQGTLEALLISEAENSRDPRQRRCKTMFIED</sequence>
<dbReference type="OrthoDB" id="5987268at2759"/>
<gene>
    <name evidence="2" type="ORF">EZS28_002044</name>
</gene>